<feature type="domain" description="Fibronectin type-III" evidence="5">
    <location>
        <begin position="229"/>
        <end position="328"/>
    </location>
</feature>
<keyword evidence="3" id="KW-0732">Signal</keyword>
<dbReference type="CDD" id="cd00096">
    <property type="entry name" value="Ig"/>
    <property type="match status" value="1"/>
</dbReference>
<dbReference type="PANTHER" id="PTHR44170:SF6">
    <property type="entry name" value="CONTACTIN"/>
    <property type="match status" value="1"/>
</dbReference>
<evidence type="ECO:0000256" key="2">
    <source>
        <dbReference type="ARBA" id="ARBA00023157"/>
    </source>
</evidence>
<feature type="domain" description="Fibronectin type-III" evidence="5">
    <location>
        <begin position="330"/>
        <end position="426"/>
    </location>
</feature>
<dbReference type="PANTHER" id="PTHR44170">
    <property type="entry name" value="PROTEIN SIDEKICK"/>
    <property type="match status" value="1"/>
</dbReference>
<dbReference type="AlphaFoldDB" id="A0AA35TMD2"/>
<dbReference type="EMBL" id="CASHTH010003808">
    <property type="protein sequence ID" value="CAI8049672.1"/>
    <property type="molecule type" value="Genomic_DNA"/>
</dbReference>
<comment type="caution">
    <text evidence="6">The sequence shown here is derived from an EMBL/GenBank/DDBJ whole genome shotgun (WGS) entry which is preliminary data.</text>
</comment>
<evidence type="ECO:0000313" key="6">
    <source>
        <dbReference type="EMBL" id="CAI8049672.1"/>
    </source>
</evidence>
<dbReference type="Pfam" id="PF13895">
    <property type="entry name" value="Ig_2"/>
    <property type="match status" value="1"/>
</dbReference>
<organism evidence="6 7">
    <name type="scientific">Geodia barretti</name>
    <name type="common">Barrett's horny sponge</name>
    <dbReference type="NCBI Taxonomy" id="519541"/>
    <lineage>
        <taxon>Eukaryota</taxon>
        <taxon>Metazoa</taxon>
        <taxon>Porifera</taxon>
        <taxon>Demospongiae</taxon>
        <taxon>Heteroscleromorpha</taxon>
        <taxon>Tetractinellida</taxon>
        <taxon>Astrophorina</taxon>
        <taxon>Geodiidae</taxon>
        <taxon>Geodia</taxon>
    </lineage>
</organism>
<dbReference type="PROSITE" id="PS50835">
    <property type="entry name" value="IG_LIKE"/>
    <property type="match status" value="2"/>
</dbReference>
<evidence type="ECO:0000259" key="4">
    <source>
        <dbReference type="PROSITE" id="PS50835"/>
    </source>
</evidence>
<accession>A0AA35TMD2</accession>
<dbReference type="Gene3D" id="2.60.40.10">
    <property type="entry name" value="Immunoglobulins"/>
    <property type="match status" value="7"/>
</dbReference>
<keyword evidence="6" id="KW-0675">Receptor</keyword>
<dbReference type="FunFam" id="2.60.40.10:FF:000028">
    <property type="entry name" value="Neuronal cell adhesion molecule"/>
    <property type="match status" value="1"/>
</dbReference>
<protein>
    <submittedName>
        <fullName evidence="6">Receptor-type tyrosine-protein phosphatase S</fullName>
    </submittedName>
</protein>
<feature type="domain" description="Fibronectin type-III" evidence="5">
    <location>
        <begin position="427"/>
        <end position="517"/>
    </location>
</feature>
<keyword evidence="2" id="KW-1015">Disulfide bond</keyword>
<evidence type="ECO:0000259" key="5">
    <source>
        <dbReference type="PROSITE" id="PS50853"/>
    </source>
</evidence>
<dbReference type="InterPro" id="IPR007110">
    <property type="entry name" value="Ig-like_dom"/>
</dbReference>
<feature type="chain" id="PRO_5041341695" evidence="3">
    <location>
        <begin position="20"/>
        <end position="913"/>
    </location>
</feature>
<dbReference type="InterPro" id="IPR003598">
    <property type="entry name" value="Ig_sub2"/>
</dbReference>
<dbReference type="SMART" id="SM00408">
    <property type="entry name" value="IGc2"/>
    <property type="match status" value="2"/>
</dbReference>
<dbReference type="GO" id="GO:0098609">
    <property type="term" value="P:cell-cell adhesion"/>
    <property type="evidence" value="ECO:0007669"/>
    <property type="project" value="TreeGrafter"/>
</dbReference>
<feature type="domain" description="Fibronectin type-III" evidence="5">
    <location>
        <begin position="813"/>
        <end position="905"/>
    </location>
</feature>
<proteinExistence type="predicted"/>
<dbReference type="InterPro" id="IPR013783">
    <property type="entry name" value="Ig-like_fold"/>
</dbReference>
<dbReference type="InterPro" id="IPR003961">
    <property type="entry name" value="FN3_dom"/>
</dbReference>
<dbReference type="GO" id="GO:0016020">
    <property type="term" value="C:membrane"/>
    <property type="evidence" value="ECO:0007669"/>
    <property type="project" value="UniProtKB-SubCell"/>
</dbReference>
<dbReference type="Proteomes" id="UP001174909">
    <property type="component" value="Unassembled WGS sequence"/>
</dbReference>
<feature type="domain" description="Ig-like" evidence="4">
    <location>
        <begin position="118"/>
        <end position="227"/>
    </location>
</feature>
<dbReference type="InterPro" id="IPR036179">
    <property type="entry name" value="Ig-like_dom_sf"/>
</dbReference>
<sequence length="913" mass="97010">MDSRFVLALSLLCSLQVCCQTFPRLSFGNDDAIPNHGYVDLGMIGTSYSNSTQCRTDLETCCTQDDSHRGNWYFPNGDPMMNSGGSGMFYESWKRKRVDLRCNDCSTSPTGIYHCDIPTRAVHNDTDISVRATVYVGLYTSEGGSISVSGGVTFDPVQLTLTCISTGGPATTVTWTRDSTTVTQGTQTVLNDPVTAQYTHTMTVTDVGAYTCTVSNAKPSSASASITLVLSALVLHTSPTVTSTIITITGSVPDGSVVTGFVVQWQRDTSVGCSDQNQQSITVSQGFSGSFGITGLEPGNRYTITVRVFNAAGSAPVSNAVTAKTMQTNPTRGLSSVRHGTVTVSSITVRWGEVPCLDRNGEITGYIAQAVRNGIVEGTASVGGDARQATISGLSSSTSYTVQVAAVNGAGTGPYSGVYVRTSDRLSTRVFSTTNTSLTVSWTLERTSTATSYTISYSNTNTGCFTDSRSDITTSGTSYTLTGLGEGTEYSIMLIVTLTGGRTEQDTVTATTRTAVPSAPPSSVRLSVVSSSSISVRWGPMDCRNQNGEVTGYRVRYGEKGGNQTLWFPSGDSSGGMITLSGLTKQTVYTVEMAARTSAGTGVYSQQQNIETPDNVFLILNGTVIPKNGYVDINDIGFSDNTALFCITNRPGTPTSGDWYGPDGTRINLMDVQGVTRTRGSMVVRLKRTTGKATEGIYRCSVQDAASTFQTIYVGLYNTGGGHLTLSGGMNFTLHHDNSFTLTCISTGGPATTVTWTRDFTTVTQGTETVLNDPVTAQYTHTLTDRTAGLYTCLIANSVSNVSAKLPVQGPSPPSNVRVSQNGLNSILVTWTPSAGPNVTGYTIYYYQINGGLSGSVTAAETDTSVVITGLIAGANFLSVYQLTPVHYPVLDPEDLILLFSMRKLHIQWKTLR</sequence>
<feature type="domain" description="Ig-like" evidence="4">
    <location>
        <begin position="738"/>
        <end position="809"/>
    </location>
</feature>
<dbReference type="PROSITE" id="PS50853">
    <property type="entry name" value="FN3"/>
    <property type="match status" value="5"/>
</dbReference>
<reference evidence="6" key="1">
    <citation type="submission" date="2023-03" db="EMBL/GenBank/DDBJ databases">
        <authorList>
            <person name="Steffen K."/>
            <person name="Cardenas P."/>
        </authorList>
    </citation>
    <scope>NUCLEOTIDE SEQUENCE</scope>
</reference>
<feature type="signal peptide" evidence="3">
    <location>
        <begin position="1"/>
        <end position="19"/>
    </location>
</feature>
<keyword evidence="7" id="KW-1185">Reference proteome</keyword>
<feature type="domain" description="Fibronectin type-III" evidence="5">
    <location>
        <begin position="520"/>
        <end position="615"/>
    </location>
</feature>
<evidence type="ECO:0000313" key="7">
    <source>
        <dbReference type="Proteomes" id="UP001174909"/>
    </source>
</evidence>
<dbReference type="SUPFAM" id="SSF48726">
    <property type="entry name" value="Immunoglobulin"/>
    <property type="match status" value="2"/>
</dbReference>
<dbReference type="CDD" id="cd00063">
    <property type="entry name" value="FN3"/>
    <property type="match status" value="5"/>
</dbReference>
<evidence type="ECO:0000256" key="3">
    <source>
        <dbReference type="SAM" id="SignalP"/>
    </source>
</evidence>
<dbReference type="SMART" id="SM00060">
    <property type="entry name" value="FN3"/>
    <property type="match status" value="5"/>
</dbReference>
<dbReference type="SUPFAM" id="SSF49265">
    <property type="entry name" value="Fibronectin type III"/>
    <property type="match status" value="3"/>
</dbReference>
<dbReference type="InterPro" id="IPR036116">
    <property type="entry name" value="FN3_sf"/>
</dbReference>
<evidence type="ECO:0000256" key="1">
    <source>
        <dbReference type="ARBA" id="ARBA00022737"/>
    </source>
</evidence>
<gene>
    <name evidence="6" type="ORF">GBAR_LOCUS27344</name>
</gene>
<name>A0AA35TMD2_GEOBA</name>
<dbReference type="Pfam" id="PF00041">
    <property type="entry name" value="fn3"/>
    <property type="match status" value="5"/>
</dbReference>
<keyword evidence="1" id="KW-0677">Repeat</keyword>